<keyword evidence="2" id="KW-0472">Membrane</keyword>
<evidence type="ECO:0000313" key="4">
    <source>
        <dbReference type="Proteomes" id="UP001235720"/>
    </source>
</evidence>
<feature type="transmembrane region" description="Helical" evidence="2">
    <location>
        <begin position="6"/>
        <end position="24"/>
    </location>
</feature>
<sequence length="145" mass="15772">MNVVTYVFGIVVACLVLLAVFELLRRRRLRERHALWWIVAGAVALVVAVFPGLLEGTAAALGFSVPTNLGFFVCIVLLFMVSVSQSAELTVLEEKTRVLAEHGALLEERIDRLERPSGSATGARLTGDPDLRVDAAGMPDQDRRG</sequence>
<evidence type="ECO:0000313" key="3">
    <source>
        <dbReference type="EMBL" id="MDM7888851.1"/>
    </source>
</evidence>
<keyword evidence="4" id="KW-1185">Reference proteome</keyword>
<dbReference type="Pfam" id="PF10066">
    <property type="entry name" value="DUF2304"/>
    <property type="match status" value="1"/>
</dbReference>
<feature type="region of interest" description="Disordered" evidence="1">
    <location>
        <begin position="115"/>
        <end position="145"/>
    </location>
</feature>
<keyword evidence="2" id="KW-0812">Transmembrane</keyword>
<name>A0ABT7TGZ6_9MICO</name>
<keyword evidence="2" id="KW-1133">Transmembrane helix</keyword>
<feature type="transmembrane region" description="Helical" evidence="2">
    <location>
        <begin position="60"/>
        <end position="81"/>
    </location>
</feature>
<dbReference type="Proteomes" id="UP001235720">
    <property type="component" value="Unassembled WGS sequence"/>
</dbReference>
<dbReference type="InterPro" id="IPR019277">
    <property type="entry name" value="DUF2304"/>
</dbReference>
<evidence type="ECO:0000256" key="2">
    <source>
        <dbReference type="SAM" id="Phobius"/>
    </source>
</evidence>
<comment type="caution">
    <text evidence="3">The sequence shown here is derived from an EMBL/GenBank/DDBJ whole genome shotgun (WGS) entry which is preliminary data.</text>
</comment>
<reference evidence="3 4" key="1">
    <citation type="submission" date="2023-06" db="EMBL/GenBank/DDBJ databases">
        <authorList>
            <person name="Feng G."/>
            <person name="Li J."/>
            <person name="Zhu H."/>
        </authorList>
    </citation>
    <scope>NUCLEOTIDE SEQUENCE [LARGE SCALE GENOMIC DNA]</scope>
    <source>
        <strain evidence="3 4">RHCJP20</strain>
    </source>
</reference>
<gene>
    <name evidence="3" type="ORF">QUG98_10335</name>
</gene>
<organism evidence="3 4">
    <name type="scientific">Curtobacterium subtropicum</name>
    <dbReference type="NCBI Taxonomy" id="3055138"/>
    <lineage>
        <taxon>Bacteria</taxon>
        <taxon>Bacillati</taxon>
        <taxon>Actinomycetota</taxon>
        <taxon>Actinomycetes</taxon>
        <taxon>Micrococcales</taxon>
        <taxon>Microbacteriaceae</taxon>
        <taxon>Curtobacterium</taxon>
    </lineage>
</organism>
<proteinExistence type="predicted"/>
<accession>A0ABT7TGZ6</accession>
<protein>
    <submittedName>
        <fullName evidence="3">DUF2304 domain-containing protein</fullName>
    </submittedName>
</protein>
<dbReference type="RefSeq" id="WP_289470445.1">
    <property type="nucleotide sequence ID" value="NZ_JAUCMM010000006.1"/>
</dbReference>
<evidence type="ECO:0000256" key="1">
    <source>
        <dbReference type="SAM" id="MobiDB-lite"/>
    </source>
</evidence>
<feature type="transmembrane region" description="Helical" evidence="2">
    <location>
        <begin position="36"/>
        <end position="54"/>
    </location>
</feature>
<dbReference type="EMBL" id="JAUCMM010000006">
    <property type="protein sequence ID" value="MDM7888851.1"/>
    <property type="molecule type" value="Genomic_DNA"/>
</dbReference>